<evidence type="ECO:0000256" key="3">
    <source>
        <dbReference type="ARBA" id="ARBA00022898"/>
    </source>
</evidence>
<dbReference type="PANTHER" id="PTHR43525:SF1">
    <property type="entry name" value="PROTEIN MALY"/>
    <property type="match status" value="1"/>
</dbReference>
<evidence type="ECO:0000313" key="8">
    <source>
        <dbReference type="Proteomes" id="UP000191554"/>
    </source>
</evidence>
<dbReference type="AlphaFoldDB" id="A0A1V4SJ98"/>
<comment type="similarity">
    <text evidence="5">Belongs to the class-II pyridoxal-phosphate-dependent aminotransferase family. MalY/PatB cystathionine beta-lyase subfamily.</text>
</comment>
<keyword evidence="3" id="KW-0663">Pyridoxal phosphate</keyword>
<dbReference type="STRING" id="48256.CLHUN_23240"/>
<evidence type="ECO:0000259" key="6">
    <source>
        <dbReference type="Pfam" id="PF00155"/>
    </source>
</evidence>
<protein>
    <recommendedName>
        <fullName evidence="2">cysteine-S-conjugate beta-lyase</fullName>
        <ecNumber evidence="2">4.4.1.13</ecNumber>
    </recommendedName>
</protein>
<evidence type="ECO:0000256" key="5">
    <source>
        <dbReference type="ARBA" id="ARBA00037974"/>
    </source>
</evidence>
<keyword evidence="4 7" id="KW-0456">Lyase</keyword>
<dbReference type="EC" id="4.4.1.13" evidence="2"/>
<evidence type="ECO:0000256" key="4">
    <source>
        <dbReference type="ARBA" id="ARBA00023239"/>
    </source>
</evidence>
<proteinExistence type="inferred from homology"/>
<evidence type="ECO:0000313" key="7">
    <source>
        <dbReference type="EMBL" id="OPX43843.1"/>
    </source>
</evidence>
<dbReference type="InterPro" id="IPR015424">
    <property type="entry name" value="PyrdxlP-dep_Trfase"/>
</dbReference>
<dbReference type="GO" id="GO:0030170">
    <property type="term" value="F:pyridoxal phosphate binding"/>
    <property type="evidence" value="ECO:0007669"/>
    <property type="project" value="InterPro"/>
</dbReference>
<dbReference type="SUPFAM" id="SSF53383">
    <property type="entry name" value="PLP-dependent transferases"/>
    <property type="match status" value="1"/>
</dbReference>
<comment type="caution">
    <text evidence="7">The sequence shown here is derived from an EMBL/GenBank/DDBJ whole genome shotgun (WGS) entry which is preliminary data.</text>
</comment>
<name>A0A1V4SJ98_RUMHU</name>
<dbReference type="InterPro" id="IPR015421">
    <property type="entry name" value="PyrdxlP-dep_Trfase_major"/>
</dbReference>
<organism evidence="7 8">
    <name type="scientific">Ruminiclostridium hungatei</name>
    <name type="common">Clostridium hungatei</name>
    <dbReference type="NCBI Taxonomy" id="48256"/>
    <lineage>
        <taxon>Bacteria</taxon>
        <taxon>Bacillati</taxon>
        <taxon>Bacillota</taxon>
        <taxon>Clostridia</taxon>
        <taxon>Eubacteriales</taxon>
        <taxon>Oscillospiraceae</taxon>
        <taxon>Ruminiclostridium</taxon>
    </lineage>
</organism>
<dbReference type="InterPro" id="IPR004839">
    <property type="entry name" value="Aminotransferase_I/II_large"/>
</dbReference>
<accession>A0A1V4SJ98</accession>
<dbReference type="EMBL" id="MZGX01000014">
    <property type="protein sequence ID" value="OPX43843.1"/>
    <property type="molecule type" value="Genomic_DNA"/>
</dbReference>
<evidence type="ECO:0000256" key="2">
    <source>
        <dbReference type="ARBA" id="ARBA00012224"/>
    </source>
</evidence>
<dbReference type="GO" id="GO:0047804">
    <property type="term" value="F:cysteine-S-conjugate beta-lyase activity"/>
    <property type="evidence" value="ECO:0007669"/>
    <property type="project" value="UniProtKB-EC"/>
</dbReference>
<dbReference type="OrthoDB" id="9802872at2"/>
<dbReference type="InterPro" id="IPR027619">
    <property type="entry name" value="C-S_lyase_PatB-like"/>
</dbReference>
<gene>
    <name evidence="7" type="primary">patB_2</name>
    <name evidence="7" type="ORF">CLHUN_23240</name>
</gene>
<dbReference type="NCBIfam" id="TIGR04350">
    <property type="entry name" value="C_S_lyase_PatB"/>
    <property type="match status" value="1"/>
</dbReference>
<reference evidence="7 8" key="1">
    <citation type="submission" date="2017-03" db="EMBL/GenBank/DDBJ databases">
        <title>Genome sequence of Clostridium hungatei DSM 14427.</title>
        <authorList>
            <person name="Poehlein A."/>
            <person name="Daniel R."/>
        </authorList>
    </citation>
    <scope>NUCLEOTIDE SEQUENCE [LARGE SCALE GENOMIC DNA]</scope>
    <source>
        <strain evidence="7 8">DSM 14427</strain>
    </source>
</reference>
<feature type="domain" description="Aminotransferase class I/classII large" evidence="6">
    <location>
        <begin position="71"/>
        <end position="382"/>
    </location>
</feature>
<comment type="cofactor">
    <cofactor evidence="1">
        <name>pyridoxal 5'-phosphate</name>
        <dbReference type="ChEBI" id="CHEBI:597326"/>
    </cofactor>
</comment>
<dbReference type="CDD" id="cd00609">
    <property type="entry name" value="AAT_like"/>
    <property type="match status" value="1"/>
</dbReference>
<dbReference type="RefSeq" id="WP_080064757.1">
    <property type="nucleotide sequence ID" value="NZ_MZGX01000014.1"/>
</dbReference>
<dbReference type="Gene3D" id="3.90.1150.10">
    <property type="entry name" value="Aspartate Aminotransferase, domain 1"/>
    <property type="match status" value="1"/>
</dbReference>
<dbReference type="InterPro" id="IPR051798">
    <property type="entry name" value="Class-II_PLP-Dep_Aminotrans"/>
</dbReference>
<keyword evidence="8" id="KW-1185">Reference proteome</keyword>
<dbReference type="PANTHER" id="PTHR43525">
    <property type="entry name" value="PROTEIN MALY"/>
    <property type="match status" value="1"/>
</dbReference>
<dbReference type="InterPro" id="IPR015422">
    <property type="entry name" value="PyrdxlP-dep_Trfase_small"/>
</dbReference>
<sequence length="392" mass="44768">MKYDFDEIVDRSRTGAEKYTGLEKLYGNPEAIPLWVADMDFKAAQPILDAVRERTENGIFGYTVRPEKYYSTVCSFQKRRKNWDMDEKLMSVSLGVVPSICMLISELTEPEDRIIIQTPVYRPFYNAVRDAGRELLESPLLESDGCFYMDFEDIEEKARQGARYMILCSPHNPVGRVWTKKELETLGDICIRYGVRVISDEIHSDLVLWGNRHIPFAAVSEEIRKLTITCISATKTFNLAGLQNSITVFPDIETKNIFDRAWGRLHIECSNCFSLVCTQAAFEHGEEWLEQLITYIEGNVNLVMDYFSSFIPQIKPVRPEGTYLIWLDCRQLGMTGRQLTDFMVNKAGIAMSAGTYFGKNAEGYMRMNVACPRAIVQKALQQLKEAVDALEA</sequence>
<dbReference type="Pfam" id="PF00155">
    <property type="entry name" value="Aminotran_1_2"/>
    <property type="match status" value="1"/>
</dbReference>
<dbReference type="Gene3D" id="3.40.640.10">
    <property type="entry name" value="Type I PLP-dependent aspartate aminotransferase-like (Major domain)"/>
    <property type="match status" value="1"/>
</dbReference>
<evidence type="ECO:0000256" key="1">
    <source>
        <dbReference type="ARBA" id="ARBA00001933"/>
    </source>
</evidence>
<dbReference type="Proteomes" id="UP000191554">
    <property type="component" value="Unassembled WGS sequence"/>
</dbReference>